<evidence type="ECO:0000259" key="5">
    <source>
        <dbReference type="Pfam" id="PF09990"/>
    </source>
</evidence>
<protein>
    <submittedName>
        <fullName evidence="6">DUF1549 domain-containing protein</fullName>
    </submittedName>
</protein>
<feature type="transmembrane region" description="Helical" evidence="1">
    <location>
        <begin position="6"/>
        <end position="25"/>
    </location>
</feature>
<dbReference type="InterPro" id="IPR036909">
    <property type="entry name" value="Cyt_c-like_dom_sf"/>
</dbReference>
<accession>A0A7K0ES68</accession>
<feature type="transmembrane region" description="Helical" evidence="1">
    <location>
        <begin position="37"/>
        <end position="57"/>
    </location>
</feature>
<dbReference type="InterPro" id="IPR011429">
    <property type="entry name" value="Cyt_c_Planctomycete-type"/>
</dbReference>
<dbReference type="Pfam" id="PF07583">
    <property type="entry name" value="PSCyt2"/>
    <property type="match status" value="1"/>
</dbReference>
<dbReference type="InterPro" id="IPR022655">
    <property type="entry name" value="DUF1553"/>
</dbReference>
<dbReference type="Pfam" id="PF09990">
    <property type="entry name" value="DUF2231"/>
    <property type="match status" value="1"/>
</dbReference>
<proteinExistence type="predicted"/>
<feature type="domain" description="Cytochrome C Planctomycete-type" evidence="4">
    <location>
        <begin position="174"/>
        <end position="220"/>
    </location>
</feature>
<reference evidence="6 7" key="1">
    <citation type="journal article" date="2018" name="Antonie Van Leeuwenhoek">
        <title>Larkinella terrae sp. nov., isolated from soil on Jeju Island, South Korea.</title>
        <authorList>
            <person name="Ten L.N."/>
            <person name="Jeon J."/>
            <person name="Park S.J."/>
            <person name="Park S."/>
            <person name="Lee S.Y."/>
            <person name="Kim M.K."/>
            <person name="Jung H.Y."/>
        </authorList>
    </citation>
    <scope>NUCLEOTIDE SEQUENCE [LARGE SCALE GENOMIC DNA]</scope>
    <source>
        <strain evidence="6 7">KCTC 52001</strain>
    </source>
</reference>
<evidence type="ECO:0000256" key="1">
    <source>
        <dbReference type="SAM" id="Phobius"/>
    </source>
</evidence>
<feature type="transmembrane region" description="Helical" evidence="1">
    <location>
        <begin position="69"/>
        <end position="88"/>
    </location>
</feature>
<dbReference type="OrthoDB" id="1450284at2"/>
<name>A0A7K0ES68_9BACT</name>
<dbReference type="InterPro" id="IPR019251">
    <property type="entry name" value="DUF2231_TM"/>
</dbReference>
<dbReference type="Pfam" id="PF07587">
    <property type="entry name" value="PSD1"/>
    <property type="match status" value="1"/>
</dbReference>
<dbReference type="GO" id="GO:0020037">
    <property type="term" value="F:heme binding"/>
    <property type="evidence" value="ECO:0007669"/>
    <property type="project" value="InterPro"/>
</dbReference>
<dbReference type="Pfam" id="PF07635">
    <property type="entry name" value="PSCyt1"/>
    <property type="match status" value="1"/>
</dbReference>
<sequence length="770" mass="86007">MHPLIVHFPVGLLCVALLLEIIGWSRKSNDMRAGITALVWIGAISSVIAAAFGLILINQEEYGGQTVTVHQWSGLATMTLALITVFALRSGRQALYRTLLFLTVFGVTIAGHYGALLTHGEDYLTSVLPFGNEKEAPTAPNPNLAFISNTNQPLNPKQIEDLNLEVRSILAHNCYSCHSATKTKGELRLDKKELLFKGGENGPILKVGHPEDSDMIRRVKLPAGHDDAMPTKGKRLTEKEIAVLEFWIKQGAPWPSGAEKSIYRVAALEPRLPAIPAATGDLTNPIDRFVNVYFQKNKIAWKTVVDDHTYLRRVYLDVVGLLPTPEQIQAFTADTRPNKREILVTELLNRNQDYAQHWLTFWNDALRNDYSGTGYITKGRFDITKWLYASLKNNKPYNQFVRELVSPSEESSGFIKGIKWRGTINSSQSTEMQAAQNVAQVLLGLNLKCASCHDSFISDWKLADSYAFANIFSDTTLEIHRCDKPTGKMAGRKILFKELGTINGEAPTPERLRQLAEFMVQPKDGRLYRTLVNRIWAQLMGRGLVEPVDMMDNEPWSQDLLDWLASDFTTNGYDIKRLMASILTSKTYQLPSISVKDPALLTAPTYVFEGMVRRRLSAEQFADAVSIVFNPVYGDTSLATKLLPETIKQEIPFPRASLVKNDPFLTALGRPNRETVSTSRTSQANLLQALELTNGAKFNTALKNGAILWKAKYPSSELIVKELYRKALGREPQPKELAVAEKIVGKSPSVEGIQDLVWAISLHPEFQLIN</sequence>
<dbReference type="Proteomes" id="UP000441754">
    <property type="component" value="Unassembled WGS sequence"/>
</dbReference>
<evidence type="ECO:0000313" key="6">
    <source>
        <dbReference type="EMBL" id="MRS64386.1"/>
    </source>
</evidence>
<keyword evidence="1" id="KW-0472">Membrane</keyword>
<evidence type="ECO:0000259" key="2">
    <source>
        <dbReference type="Pfam" id="PF07583"/>
    </source>
</evidence>
<organism evidence="6 7">
    <name type="scientific">Larkinella terrae</name>
    <dbReference type="NCBI Taxonomy" id="2025311"/>
    <lineage>
        <taxon>Bacteria</taxon>
        <taxon>Pseudomonadati</taxon>
        <taxon>Bacteroidota</taxon>
        <taxon>Cytophagia</taxon>
        <taxon>Cytophagales</taxon>
        <taxon>Spirosomataceae</taxon>
        <taxon>Larkinella</taxon>
    </lineage>
</organism>
<dbReference type="PANTHER" id="PTHR35889">
    <property type="entry name" value="CYCLOINULO-OLIGOSACCHARIDE FRUCTANOTRANSFERASE-RELATED"/>
    <property type="match status" value="1"/>
</dbReference>
<evidence type="ECO:0000313" key="7">
    <source>
        <dbReference type="Proteomes" id="UP000441754"/>
    </source>
</evidence>
<keyword evidence="7" id="KW-1185">Reference proteome</keyword>
<feature type="domain" description="DUF1553" evidence="3">
    <location>
        <begin position="514"/>
        <end position="742"/>
    </location>
</feature>
<gene>
    <name evidence="6" type="ORF">GJJ30_24015</name>
</gene>
<dbReference type="AlphaFoldDB" id="A0A7K0ES68"/>
<dbReference type="InterPro" id="IPR011444">
    <property type="entry name" value="DUF1549"/>
</dbReference>
<dbReference type="GO" id="GO:0009055">
    <property type="term" value="F:electron transfer activity"/>
    <property type="evidence" value="ECO:0007669"/>
    <property type="project" value="InterPro"/>
</dbReference>
<feature type="transmembrane region" description="Helical" evidence="1">
    <location>
        <begin position="95"/>
        <end position="116"/>
    </location>
</feature>
<comment type="caution">
    <text evidence="6">The sequence shown here is derived from an EMBL/GenBank/DDBJ whole genome shotgun (WGS) entry which is preliminary data.</text>
</comment>
<keyword evidence="1" id="KW-1133">Transmembrane helix</keyword>
<dbReference type="EMBL" id="WJXZ01000014">
    <property type="protein sequence ID" value="MRS64386.1"/>
    <property type="molecule type" value="Genomic_DNA"/>
</dbReference>
<feature type="domain" description="DUF2231" evidence="5">
    <location>
        <begin position="1"/>
        <end position="115"/>
    </location>
</feature>
<evidence type="ECO:0000259" key="3">
    <source>
        <dbReference type="Pfam" id="PF07587"/>
    </source>
</evidence>
<dbReference type="SUPFAM" id="SSF46626">
    <property type="entry name" value="Cytochrome c"/>
    <property type="match status" value="1"/>
</dbReference>
<keyword evidence="1" id="KW-0812">Transmembrane</keyword>
<feature type="domain" description="DUF1549" evidence="2">
    <location>
        <begin position="285"/>
        <end position="475"/>
    </location>
</feature>
<evidence type="ECO:0000259" key="4">
    <source>
        <dbReference type="Pfam" id="PF07635"/>
    </source>
</evidence>
<dbReference type="PANTHER" id="PTHR35889:SF3">
    <property type="entry name" value="F-BOX DOMAIN-CONTAINING PROTEIN"/>
    <property type="match status" value="1"/>
</dbReference>